<evidence type="ECO:0000259" key="8">
    <source>
        <dbReference type="PROSITE" id="PS50195"/>
    </source>
</evidence>
<dbReference type="GO" id="GO:0015031">
    <property type="term" value="P:protein transport"/>
    <property type="evidence" value="ECO:0007669"/>
    <property type="project" value="UniProtKB-KW"/>
</dbReference>
<dbReference type="PROSITE" id="PS50195">
    <property type="entry name" value="PX"/>
    <property type="match status" value="1"/>
</dbReference>
<dbReference type="InterPro" id="IPR044106">
    <property type="entry name" value="PX_Snx41/Atg20"/>
</dbReference>
<reference evidence="9 10" key="1">
    <citation type="submission" date="2015-11" db="EMBL/GenBank/DDBJ databases">
        <title>The genome of Debaryomyces fabryi.</title>
        <authorList>
            <person name="Tafer H."/>
            <person name="Lopandic K."/>
        </authorList>
    </citation>
    <scope>NUCLEOTIDE SEQUENCE [LARGE SCALE GENOMIC DNA]</scope>
    <source>
        <strain evidence="9 10">CBS 789</strain>
    </source>
</reference>
<dbReference type="GO" id="GO:0010008">
    <property type="term" value="C:endosome membrane"/>
    <property type="evidence" value="ECO:0007669"/>
    <property type="project" value="UniProtKB-SubCell"/>
</dbReference>
<comment type="caution">
    <text evidence="9">The sequence shown here is derived from an EMBL/GenBank/DDBJ whole genome shotgun (WGS) entry which is preliminary data.</text>
</comment>
<dbReference type="CDD" id="cd06867">
    <property type="entry name" value="PX_SNX41_42"/>
    <property type="match status" value="1"/>
</dbReference>
<evidence type="ECO:0000256" key="2">
    <source>
        <dbReference type="ARBA" id="ARBA00010883"/>
    </source>
</evidence>
<gene>
    <name evidence="9" type="ORF">AC631_05646</name>
</gene>
<evidence type="ECO:0000256" key="4">
    <source>
        <dbReference type="ARBA" id="ARBA00022753"/>
    </source>
</evidence>
<dbReference type="PANTHER" id="PTHR46979">
    <property type="entry name" value="SORTING NEXIN-41"/>
    <property type="match status" value="1"/>
</dbReference>
<dbReference type="RefSeq" id="XP_015464693.1">
    <property type="nucleotide sequence ID" value="XM_015614475.1"/>
</dbReference>
<dbReference type="InterPro" id="IPR051079">
    <property type="entry name" value="Sorting_Nexin_Autophagy"/>
</dbReference>
<sequence>MIVKRRYSEFKSLRDSLQILFPTLVIPPIPEKHTLFTYLINSIDNSKELNIIETRKRCFANFLKDIIFDSNAALKSCVLVHKFLDPNYELCWNNAINEPPVSLIPNNLLLANPVNPTDQNGLYSLLPIVNGFELNSNIDNISSLHKLNEDLHKLNEQVHVFELRKEQNDKRRTVEPATNLFTEIPISLIDFEKNFHQNIKVLTELNKLNSRSVKNFKSIIHTLVELGGNLNNFSLQIHELNTESNELSSLIEKFGSTIDSNFLGYEAFLMNDIIPEWQEPISQLVQYYLTSLQLIKFYKFKIIQYKLVYKLKFNKYQELANISNNFESQLKLQDLRNLDIDSPSINEAIKKIELNQKRLKNRKLSSKKSWYGLFGGNSKPTFTLNEDMSGRLMTEGNGNIQARTSLINEENMSYPVNSSANLEHTHADINSHYQHKISQIEKELTKLDQLIDLTNTDMSTLTLELNLNFNDFLVRVEKKWLVIMLEFIKNGKQLFKDNLQNWNECKVFINDL</sequence>
<protein>
    <recommendedName>
        <fullName evidence="8">PX domain-containing protein</fullName>
    </recommendedName>
</protein>
<dbReference type="OrthoDB" id="289314at2759"/>
<dbReference type="GO" id="GO:0042147">
    <property type="term" value="P:retrograde transport, endosome to Golgi"/>
    <property type="evidence" value="ECO:0007669"/>
    <property type="project" value="InterPro"/>
</dbReference>
<dbReference type="EMBL" id="LMYN01000246">
    <property type="protein sequence ID" value="KRZ98590.1"/>
    <property type="molecule type" value="Genomic_DNA"/>
</dbReference>
<comment type="similarity">
    <text evidence="2">Belongs to the sorting nexin family.</text>
</comment>
<proteinExistence type="inferred from homology"/>
<keyword evidence="3" id="KW-0813">Transport</keyword>
<dbReference type="Gene3D" id="3.30.1520.10">
    <property type="entry name" value="Phox-like domain"/>
    <property type="match status" value="1"/>
</dbReference>
<keyword evidence="4" id="KW-0967">Endosome</keyword>
<evidence type="ECO:0000313" key="10">
    <source>
        <dbReference type="Proteomes" id="UP000054251"/>
    </source>
</evidence>
<dbReference type="SUPFAM" id="SSF64268">
    <property type="entry name" value="PX domain"/>
    <property type="match status" value="1"/>
</dbReference>
<dbReference type="Pfam" id="PF00787">
    <property type="entry name" value="PX"/>
    <property type="match status" value="1"/>
</dbReference>
<organism evidence="9 10">
    <name type="scientific">Debaryomyces fabryi</name>
    <dbReference type="NCBI Taxonomy" id="58627"/>
    <lineage>
        <taxon>Eukaryota</taxon>
        <taxon>Fungi</taxon>
        <taxon>Dikarya</taxon>
        <taxon>Ascomycota</taxon>
        <taxon>Saccharomycotina</taxon>
        <taxon>Pichiomycetes</taxon>
        <taxon>Debaryomycetaceae</taxon>
        <taxon>Debaryomyces</taxon>
    </lineage>
</organism>
<dbReference type="AlphaFoldDB" id="A0A0V1PRE1"/>
<keyword evidence="6" id="KW-0446">Lipid-binding</keyword>
<feature type="domain" description="PX" evidence="8">
    <location>
        <begin position="1"/>
        <end position="90"/>
    </location>
</feature>
<evidence type="ECO:0000256" key="5">
    <source>
        <dbReference type="ARBA" id="ARBA00022927"/>
    </source>
</evidence>
<dbReference type="GeneID" id="26842655"/>
<comment type="subcellular location">
    <subcellularLocation>
        <location evidence="1">Endosome membrane</location>
        <topology evidence="1">Peripheral membrane protein</topology>
    </subcellularLocation>
</comment>
<accession>A0A0V1PRE1</accession>
<keyword evidence="10" id="KW-1185">Reference proteome</keyword>
<evidence type="ECO:0000256" key="7">
    <source>
        <dbReference type="ARBA" id="ARBA00023136"/>
    </source>
</evidence>
<dbReference type="Proteomes" id="UP000054251">
    <property type="component" value="Unassembled WGS sequence"/>
</dbReference>
<dbReference type="GO" id="GO:0005829">
    <property type="term" value="C:cytosol"/>
    <property type="evidence" value="ECO:0007669"/>
    <property type="project" value="GOC"/>
</dbReference>
<evidence type="ECO:0000256" key="3">
    <source>
        <dbReference type="ARBA" id="ARBA00022448"/>
    </source>
</evidence>
<dbReference type="PANTHER" id="PTHR46979:SF2">
    <property type="entry name" value="SORTING NEXIN-41"/>
    <property type="match status" value="1"/>
</dbReference>
<dbReference type="InterPro" id="IPR036871">
    <property type="entry name" value="PX_dom_sf"/>
</dbReference>
<evidence type="ECO:0000256" key="1">
    <source>
        <dbReference type="ARBA" id="ARBA00004481"/>
    </source>
</evidence>
<dbReference type="InterPro" id="IPR001683">
    <property type="entry name" value="PX_dom"/>
</dbReference>
<evidence type="ECO:0000313" key="9">
    <source>
        <dbReference type="EMBL" id="KRZ98590.1"/>
    </source>
</evidence>
<dbReference type="GO" id="GO:0035091">
    <property type="term" value="F:phosphatidylinositol binding"/>
    <property type="evidence" value="ECO:0007669"/>
    <property type="project" value="InterPro"/>
</dbReference>
<name>A0A0V1PRE1_9ASCO</name>
<keyword evidence="5" id="KW-0653">Protein transport</keyword>
<keyword evidence="7" id="KW-0472">Membrane</keyword>
<evidence type="ECO:0000256" key="6">
    <source>
        <dbReference type="ARBA" id="ARBA00023121"/>
    </source>
</evidence>